<protein>
    <recommendedName>
        <fullName evidence="3">DNA-binding protein</fullName>
    </recommendedName>
</protein>
<dbReference type="RefSeq" id="WP_364653042.1">
    <property type="nucleotide sequence ID" value="NZ_CP109527.1"/>
</dbReference>
<name>A0ABZ1N6T2_9NOCA</name>
<dbReference type="EMBL" id="CP109527">
    <property type="protein sequence ID" value="WTY35641.1"/>
    <property type="molecule type" value="Genomic_DNA"/>
</dbReference>
<dbReference type="Gene3D" id="1.10.150.20">
    <property type="entry name" value="5' to 3' exonuclease, C-terminal subdomain"/>
    <property type="match status" value="1"/>
</dbReference>
<sequence>MADAVAETEFPRGIGKVATRELAAHGYTSYAQLTQISAKVLLAIHGVGPKSIRILGEELAARGLAFAD</sequence>
<reference evidence="1 2" key="1">
    <citation type="submission" date="2022-10" db="EMBL/GenBank/DDBJ databases">
        <title>The complete genomes of actinobacterial strains from the NBC collection.</title>
        <authorList>
            <person name="Joergensen T.S."/>
            <person name="Alvarez Arevalo M."/>
            <person name="Sterndorff E.B."/>
            <person name="Faurdal D."/>
            <person name="Vuksanovic O."/>
            <person name="Mourched A.-S."/>
            <person name="Charusanti P."/>
            <person name="Shaw S."/>
            <person name="Blin K."/>
            <person name="Weber T."/>
        </authorList>
    </citation>
    <scope>NUCLEOTIDE SEQUENCE [LARGE SCALE GENOMIC DNA]</scope>
    <source>
        <strain evidence="1 2">NBC_01413</strain>
    </source>
</reference>
<keyword evidence="2" id="KW-1185">Reference proteome</keyword>
<organism evidence="1 2">
    <name type="scientific">Nocardia salmonicida</name>
    <dbReference type="NCBI Taxonomy" id="53431"/>
    <lineage>
        <taxon>Bacteria</taxon>
        <taxon>Bacillati</taxon>
        <taxon>Actinomycetota</taxon>
        <taxon>Actinomycetes</taxon>
        <taxon>Mycobacteriales</taxon>
        <taxon>Nocardiaceae</taxon>
        <taxon>Nocardia</taxon>
    </lineage>
</organism>
<dbReference type="InterPro" id="IPR010995">
    <property type="entry name" value="DNA_repair_Rad51/TF_NusA_a-hlx"/>
</dbReference>
<evidence type="ECO:0008006" key="3">
    <source>
        <dbReference type="Google" id="ProtNLM"/>
    </source>
</evidence>
<evidence type="ECO:0000313" key="1">
    <source>
        <dbReference type="EMBL" id="WTY35641.1"/>
    </source>
</evidence>
<dbReference type="Proteomes" id="UP001621418">
    <property type="component" value="Chromosome"/>
</dbReference>
<dbReference type="SUPFAM" id="SSF47794">
    <property type="entry name" value="Rad51 N-terminal domain-like"/>
    <property type="match status" value="1"/>
</dbReference>
<evidence type="ECO:0000313" key="2">
    <source>
        <dbReference type="Proteomes" id="UP001621418"/>
    </source>
</evidence>
<proteinExistence type="predicted"/>
<accession>A0ABZ1N6T2</accession>
<gene>
    <name evidence="1" type="ORF">OG308_30975</name>
</gene>